<organism evidence="2 3">
    <name type="scientific">Kibdelosporangium phytohabitans</name>
    <dbReference type="NCBI Taxonomy" id="860235"/>
    <lineage>
        <taxon>Bacteria</taxon>
        <taxon>Bacillati</taxon>
        <taxon>Actinomycetota</taxon>
        <taxon>Actinomycetes</taxon>
        <taxon>Pseudonocardiales</taxon>
        <taxon>Pseudonocardiaceae</taxon>
        <taxon>Kibdelosporangium</taxon>
    </lineage>
</organism>
<dbReference type="Pfam" id="PF19809">
    <property type="entry name" value="DUF6292"/>
    <property type="match status" value="1"/>
</dbReference>
<dbReference type="STRING" id="860235.AOZ06_20785"/>
<accession>A0A0N9HVC7</accession>
<gene>
    <name evidence="2" type="ORF">AOZ06_20785</name>
</gene>
<dbReference type="OrthoDB" id="3691354at2"/>
<dbReference type="RefSeq" id="WP_054290931.1">
    <property type="nucleotide sequence ID" value="NZ_CP012752.1"/>
</dbReference>
<dbReference type="KEGG" id="kphy:AOZ06_20785"/>
<protein>
    <recommendedName>
        <fullName evidence="1">DUF6292 domain-containing protein</fullName>
    </recommendedName>
</protein>
<keyword evidence="3" id="KW-1185">Reference proteome</keyword>
<dbReference type="Proteomes" id="UP000063699">
    <property type="component" value="Chromosome"/>
</dbReference>
<name>A0A0N9HVC7_9PSEU</name>
<feature type="domain" description="DUF6292" evidence="1">
    <location>
        <begin position="8"/>
        <end position="90"/>
    </location>
</feature>
<proteinExistence type="predicted"/>
<evidence type="ECO:0000259" key="1">
    <source>
        <dbReference type="Pfam" id="PF19809"/>
    </source>
</evidence>
<sequence length="104" mass="10880">MIDDLRDYLAAVSAQVGVGLESCCWGSEAPAWAYVALDWRLSGRDVALLWDAGSGWSIATEPDMGRDLDVVARLDGEVSPPPAAVADFVAALRSDASPEATTAA</sequence>
<dbReference type="AlphaFoldDB" id="A0A0N9HVC7"/>
<dbReference type="InterPro" id="IPR046259">
    <property type="entry name" value="DUF6292"/>
</dbReference>
<reference evidence="2 3" key="1">
    <citation type="submission" date="2015-07" db="EMBL/GenBank/DDBJ databases">
        <title>Genome sequencing of Kibdelosporangium phytohabitans.</title>
        <authorList>
            <person name="Qin S."/>
            <person name="Xing K."/>
        </authorList>
    </citation>
    <scope>NUCLEOTIDE SEQUENCE [LARGE SCALE GENOMIC DNA]</scope>
    <source>
        <strain evidence="2 3">KLBMP1111</strain>
    </source>
</reference>
<evidence type="ECO:0000313" key="2">
    <source>
        <dbReference type="EMBL" id="ALG09027.1"/>
    </source>
</evidence>
<dbReference type="EMBL" id="CP012752">
    <property type="protein sequence ID" value="ALG09027.1"/>
    <property type="molecule type" value="Genomic_DNA"/>
</dbReference>
<evidence type="ECO:0000313" key="3">
    <source>
        <dbReference type="Proteomes" id="UP000063699"/>
    </source>
</evidence>